<dbReference type="GO" id="GO:0005840">
    <property type="term" value="C:ribosome"/>
    <property type="evidence" value="ECO:0007669"/>
    <property type="project" value="UniProtKB-KW"/>
</dbReference>
<dbReference type="InterPro" id="IPR002136">
    <property type="entry name" value="Ribosomal_uL4"/>
</dbReference>
<evidence type="ECO:0000256" key="1">
    <source>
        <dbReference type="ARBA" id="ARBA00010528"/>
    </source>
</evidence>
<dbReference type="AlphaFoldDB" id="A0A1F4UMJ3"/>
<gene>
    <name evidence="4" type="ORF">A3J98_01610</name>
</gene>
<feature type="non-terminal residue" evidence="4">
    <location>
        <position position="81"/>
    </location>
</feature>
<feature type="non-terminal residue" evidence="4">
    <location>
        <position position="1"/>
    </location>
</feature>
<keyword evidence="3" id="KW-0687">Ribonucleoprotein</keyword>
<organism evidence="4 5">
    <name type="scientific">candidate division WS6 bacterium RIFOXYC1_FULL_33_10</name>
    <dbReference type="NCBI Taxonomy" id="1802606"/>
    <lineage>
        <taxon>Bacteria</taxon>
        <taxon>Candidatus Dojkabacteria</taxon>
    </lineage>
</organism>
<protein>
    <submittedName>
        <fullName evidence="4">50S ribosomal protein L4</fullName>
    </submittedName>
</protein>
<proteinExistence type="inferred from homology"/>
<keyword evidence="2 4" id="KW-0689">Ribosomal protein</keyword>
<evidence type="ECO:0000256" key="3">
    <source>
        <dbReference type="ARBA" id="ARBA00023274"/>
    </source>
</evidence>
<evidence type="ECO:0000313" key="5">
    <source>
        <dbReference type="Proteomes" id="UP000178631"/>
    </source>
</evidence>
<sequence>TFGPNNRNWKRSINKKMVQKALCMMLSLRNKEELVKFVNIDSEKELKDLRVSIDKEVSKKSLLISGSEKASLALRNVKTFK</sequence>
<evidence type="ECO:0000256" key="2">
    <source>
        <dbReference type="ARBA" id="ARBA00022980"/>
    </source>
</evidence>
<dbReference type="GO" id="GO:1990904">
    <property type="term" value="C:ribonucleoprotein complex"/>
    <property type="evidence" value="ECO:0007669"/>
    <property type="project" value="UniProtKB-KW"/>
</dbReference>
<reference evidence="4 5" key="1">
    <citation type="journal article" date="2016" name="Nat. Commun.">
        <title>Thousands of microbial genomes shed light on interconnected biogeochemical processes in an aquifer system.</title>
        <authorList>
            <person name="Anantharaman K."/>
            <person name="Brown C.T."/>
            <person name="Hug L.A."/>
            <person name="Sharon I."/>
            <person name="Castelle C.J."/>
            <person name="Probst A.J."/>
            <person name="Thomas B.C."/>
            <person name="Singh A."/>
            <person name="Wilkins M.J."/>
            <person name="Karaoz U."/>
            <person name="Brodie E.L."/>
            <person name="Williams K.H."/>
            <person name="Hubbard S.S."/>
            <person name="Banfield J.F."/>
        </authorList>
    </citation>
    <scope>NUCLEOTIDE SEQUENCE [LARGE SCALE GENOMIC DNA]</scope>
</reference>
<dbReference type="Pfam" id="PF00573">
    <property type="entry name" value="Ribosomal_L4"/>
    <property type="match status" value="1"/>
</dbReference>
<dbReference type="InterPro" id="IPR023574">
    <property type="entry name" value="Ribosomal_uL4_dom_sf"/>
</dbReference>
<dbReference type="EMBL" id="MEUP01000072">
    <property type="protein sequence ID" value="OGC45423.1"/>
    <property type="molecule type" value="Genomic_DNA"/>
</dbReference>
<dbReference type="GO" id="GO:0003735">
    <property type="term" value="F:structural constituent of ribosome"/>
    <property type="evidence" value="ECO:0007669"/>
    <property type="project" value="InterPro"/>
</dbReference>
<dbReference type="Gene3D" id="3.40.1370.10">
    <property type="match status" value="1"/>
</dbReference>
<dbReference type="GO" id="GO:0006412">
    <property type="term" value="P:translation"/>
    <property type="evidence" value="ECO:0007669"/>
    <property type="project" value="InterPro"/>
</dbReference>
<accession>A0A1F4UMJ3</accession>
<comment type="similarity">
    <text evidence="1">Belongs to the universal ribosomal protein uL4 family.</text>
</comment>
<dbReference type="SUPFAM" id="SSF52166">
    <property type="entry name" value="Ribosomal protein L4"/>
    <property type="match status" value="1"/>
</dbReference>
<evidence type="ECO:0000313" key="4">
    <source>
        <dbReference type="EMBL" id="OGC45423.1"/>
    </source>
</evidence>
<comment type="caution">
    <text evidence="4">The sequence shown here is derived from an EMBL/GenBank/DDBJ whole genome shotgun (WGS) entry which is preliminary data.</text>
</comment>
<name>A0A1F4UMJ3_9BACT</name>
<dbReference type="Proteomes" id="UP000178631">
    <property type="component" value="Unassembled WGS sequence"/>
</dbReference>